<evidence type="ECO:0000313" key="1">
    <source>
        <dbReference type="EMBL" id="SFI85645.1"/>
    </source>
</evidence>
<proteinExistence type="predicted"/>
<dbReference type="Proteomes" id="UP000199545">
    <property type="component" value="Unassembled WGS sequence"/>
</dbReference>
<keyword evidence="2" id="KW-1185">Reference proteome</keyword>
<protein>
    <submittedName>
        <fullName evidence="1">Uncharacterized protein</fullName>
    </submittedName>
</protein>
<organism evidence="1 2">
    <name type="scientific">Thermoflavimicrobium dichotomicum</name>
    <dbReference type="NCBI Taxonomy" id="46223"/>
    <lineage>
        <taxon>Bacteria</taxon>
        <taxon>Bacillati</taxon>
        <taxon>Bacillota</taxon>
        <taxon>Bacilli</taxon>
        <taxon>Bacillales</taxon>
        <taxon>Thermoactinomycetaceae</taxon>
        <taxon>Thermoflavimicrobium</taxon>
    </lineage>
</organism>
<dbReference type="EMBL" id="FORR01000002">
    <property type="protein sequence ID" value="SFI85645.1"/>
    <property type="molecule type" value="Genomic_DNA"/>
</dbReference>
<sequence length="75" mass="8683">MDFEVQADQIIIKNGKVKIRRLYDSHLTNHAILHRQAKKDRPPKTPGKAVFLFFHHVPQKVRYGRVDSEGLAYSA</sequence>
<dbReference type="AlphaFoldDB" id="A0A1I3LMC9"/>
<evidence type="ECO:0000313" key="2">
    <source>
        <dbReference type="Proteomes" id="UP000199545"/>
    </source>
</evidence>
<accession>A0A1I3LMC9</accession>
<dbReference type="STRING" id="46223.SAMN05421852_102243"/>
<reference evidence="1 2" key="1">
    <citation type="submission" date="2016-10" db="EMBL/GenBank/DDBJ databases">
        <authorList>
            <person name="de Groot N.N."/>
        </authorList>
    </citation>
    <scope>NUCLEOTIDE SEQUENCE [LARGE SCALE GENOMIC DNA]</scope>
    <source>
        <strain evidence="1 2">DSM 44778</strain>
    </source>
</reference>
<gene>
    <name evidence="1" type="ORF">SAMN05421852_102243</name>
</gene>
<name>A0A1I3LMC9_9BACL</name>